<protein>
    <recommendedName>
        <fullName evidence="4">DUF3606 domain-containing protein</fullName>
    </recommendedName>
</protein>
<sequence>MKHIAALTVSRQRKRHMAGDDRKAVSQMEPDVELHAHRPARDTDISEGEARELIKLIGTDWLSLLREARFLKSRH</sequence>
<evidence type="ECO:0000313" key="2">
    <source>
        <dbReference type="EMBL" id="RRH94985.1"/>
    </source>
</evidence>
<dbReference type="RefSeq" id="WP_125003961.1">
    <property type="nucleotide sequence ID" value="NZ_RQXT01000039.1"/>
</dbReference>
<evidence type="ECO:0000256" key="1">
    <source>
        <dbReference type="SAM" id="MobiDB-lite"/>
    </source>
</evidence>
<reference evidence="2 3" key="1">
    <citation type="submission" date="2018-11" db="EMBL/GenBank/DDBJ databases">
        <title>the genome of Mesorhizobium tamadayense DSM 28320.</title>
        <authorList>
            <person name="Gao J."/>
        </authorList>
    </citation>
    <scope>NUCLEOTIDE SEQUENCE [LARGE SCALE GENOMIC DNA]</scope>
    <source>
        <strain evidence="2 3">DSM 28320</strain>
    </source>
</reference>
<name>A0A3P3F8S7_9HYPH</name>
<feature type="compositionally biased region" description="Basic and acidic residues" evidence="1">
    <location>
        <begin position="32"/>
        <end position="45"/>
    </location>
</feature>
<proteinExistence type="predicted"/>
<gene>
    <name evidence="2" type="ORF">EH240_25965</name>
</gene>
<dbReference type="Proteomes" id="UP000273786">
    <property type="component" value="Unassembled WGS sequence"/>
</dbReference>
<evidence type="ECO:0008006" key="4">
    <source>
        <dbReference type="Google" id="ProtNLM"/>
    </source>
</evidence>
<organism evidence="2 3">
    <name type="scientific">Mesorhizobium tamadayense</name>
    <dbReference type="NCBI Taxonomy" id="425306"/>
    <lineage>
        <taxon>Bacteria</taxon>
        <taxon>Pseudomonadati</taxon>
        <taxon>Pseudomonadota</taxon>
        <taxon>Alphaproteobacteria</taxon>
        <taxon>Hyphomicrobiales</taxon>
        <taxon>Phyllobacteriaceae</taxon>
        <taxon>Mesorhizobium</taxon>
    </lineage>
</organism>
<keyword evidence="3" id="KW-1185">Reference proteome</keyword>
<feature type="region of interest" description="Disordered" evidence="1">
    <location>
        <begin position="1"/>
        <end position="45"/>
    </location>
</feature>
<dbReference type="OrthoDB" id="8099718at2"/>
<dbReference type="EMBL" id="RQXT01000039">
    <property type="protein sequence ID" value="RRH94985.1"/>
    <property type="molecule type" value="Genomic_DNA"/>
</dbReference>
<comment type="caution">
    <text evidence="2">The sequence shown here is derived from an EMBL/GenBank/DDBJ whole genome shotgun (WGS) entry which is preliminary data.</text>
</comment>
<accession>A0A3P3F8S7</accession>
<evidence type="ECO:0000313" key="3">
    <source>
        <dbReference type="Proteomes" id="UP000273786"/>
    </source>
</evidence>
<dbReference type="AlphaFoldDB" id="A0A3P3F8S7"/>